<dbReference type="Pfam" id="PF05699">
    <property type="entry name" value="Dimer_Tnp_hAT"/>
    <property type="match status" value="1"/>
</dbReference>
<evidence type="ECO:0000256" key="3">
    <source>
        <dbReference type="ARBA" id="ARBA00022771"/>
    </source>
</evidence>
<dbReference type="GeneID" id="116195356"/>
<keyword evidence="5" id="KW-0238">DNA-binding</keyword>
<dbReference type="InterPro" id="IPR003656">
    <property type="entry name" value="Znf_BED"/>
</dbReference>
<dbReference type="SUPFAM" id="SSF53098">
    <property type="entry name" value="Ribonuclease H-like"/>
    <property type="match status" value="1"/>
</dbReference>
<dbReference type="GO" id="GO:0008270">
    <property type="term" value="F:zinc ion binding"/>
    <property type="evidence" value="ECO:0007669"/>
    <property type="project" value="UniProtKB-KW"/>
</dbReference>
<evidence type="ECO:0000256" key="4">
    <source>
        <dbReference type="ARBA" id="ARBA00022833"/>
    </source>
</evidence>
<dbReference type="InterPro" id="IPR008906">
    <property type="entry name" value="HATC_C_dom"/>
</dbReference>
<reference evidence="9" key="1">
    <citation type="journal article" date="2020" name="Plant Biotechnol. J.">
        <title>The pomegranate (Punica granatum L.) draft genome dissects genetic divergence between soft- and hard-seeded cultivars.</title>
        <authorList>
            <person name="Luo X."/>
            <person name="Li H."/>
            <person name="Wu Z."/>
            <person name="Yao W."/>
            <person name="Zhao P."/>
            <person name="Cao D."/>
            <person name="Yu H."/>
            <person name="Li K."/>
            <person name="Poudel K."/>
            <person name="Zhao D."/>
            <person name="Zhang F."/>
            <person name="Xia X."/>
            <person name="Chen L."/>
            <person name="Wang Q."/>
            <person name="Jing D."/>
            <person name="Cao S."/>
        </authorList>
    </citation>
    <scope>NUCLEOTIDE SEQUENCE [LARGE SCALE GENOMIC DNA]</scope>
    <source>
        <strain evidence="9">cv. Tunisia</strain>
    </source>
</reference>
<organism evidence="9 10">
    <name type="scientific">Punica granatum</name>
    <name type="common">Pomegranate</name>
    <dbReference type="NCBI Taxonomy" id="22663"/>
    <lineage>
        <taxon>Eukaryota</taxon>
        <taxon>Viridiplantae</taxon>
        <taxon>Streptophyta</taxon>
        <taxon>Embryophyta</taxon>
        <taxon>Tracheophyta</taxon>
        <taxon>Spermatophyta</taxon>
        <taxon>Magnoliopsida</taxon>
        <taxon>eudicotyledons</taxon>
        <taxon>Gunneridae</taxon>
        <taxon>Pentapetalae</taxon>
        <taxon>rosids</taxon>
        <taxon>malvids</taxon>
        <taxon>Myrtales</taxon>
        <taxon>Lythraceae</taxon>
        <taxon>Punica</taxon>
    </lineage>
</organism>
<evidence type="ECO:0000256" key="2">
    <source>
        <dbReference type="ARBA" id="ARBA00022723"/>
    </source>
</evidence>
<dbReference type="AlphaFoldDB" id="A0A6P8CI64"/>
<name>A0A6P8CI64_PUNGR</name>
<dbReference type="InterPro" id="IPR007021">
    <property type="entry name" value="DUF659"/>
</dbReference>
<comment type="subcellular location">
    <subcellularLocation>
        <location evidence="1">Nucleus</location>
    </subcellularLocation>
</comment>
<gene>
    <name evidence="10" type="primary">LOC116195356</name>
</gene>
<dbReference type="OrthoDB" id="645489at2759"/>
<keyword evidence="4" id="KW-0862">Zinc</keyword>
<protein>
    <submittedName>
        <fullName evidence="10">Uncharacterized protein LOC116195356</fullName>
    </submittedName>
</protein>
<dbReference type="Proteomes" id="UP000515151">
    <property type="component" value="Chromosome 2"/>
</dbReference>
<keyword evidence="3 7" id="KW-0863">Zinc-finger</keyword>
<evidence type="ECO:0000256" key="6">
    <source>
        <dbReference type="ARBA" id="ARBA00023242"/>
    </source>
</evidence>
<evidence type="ECO:0000259" key="8">
    <source>
        <dbReference type="PROSITE" id="PS50808"/>
    </source>
</evidence>
<accession>A0A6P8CI64</accession>
<evidence type="ECO:0000313" key="10">
    <source>
        <dbReference type="RefSeq" id="XP_031380348.1"/>
    </source>
</evidence>
<feature type="domain" description="BED-type" evidence="8">
    <location>
        <begin position="13"/>
        <end position="71"/>
    </location>
</feature>
<dbReference type="RefSeq" id="XP_031380348.1">
    <property type="nucleotide sequence ID" value="XM_031524488.1"/>
</dbReference>
<evidence type="ECO:0000256" key="1">
    <source>
        <dbReference type="ARBA" id="ARBA00004123"/>
    </source>
</evidence>
<dbReference type="GO" id="GO:0003677">
    <property type="term" value="F:DNA binding"/>
    <property type="evidence" value="ECO:0007669"/>
    <property type="project" value="UniProtKB-KW"/>
</dbReference>
<sequence length="766" mass="86790">MASGFDLVPITPQKTDPAWKHCQMFKNGDKVHLKCLYCAKLFKGGGIHRIKEHLAGHKGNASTCFRVPPDVRELMQQSLDGAATKRRRKQKIDEVISNIPQPSNDVDQFASQGDLSAEVELVPVHMDSLEPNQSLLVNREGGVNKNKVRRKRQRENNAIVEVLDVMPIKESPDGADVNNSSSSSKMTMDHVHTAVAQFLYDIGAPLNAVNSVYFQPMIDAIASVGPHVSGPSYHHLKGPSLKSILEEVKGDFSKYASACEKTGCSLMVEQWSTKTGETFLSFLIYCSEGTFFWKSVDATDYINSSENLVEVLRQVVEEVEEKVGVKNVLQVITNGGENFSVAGKRLMEMMPAMYWAPCATECIDLILKDIAELEWISSILEQAQSMTRFIYNNSAVLNFLRRYTFGKDVIEPGHSQFATNFMTLKRMVDHKHNLQSMVTSQEWMDCPYSKNPAGLEMLDYVSSQSFWASCILITNLTSPLLQLMRIVGGEKKAAMGYVHAAMYRAKEAIKKELMKREEYMIYWDIIDRRWDRHWHLPLHSAGFFLNPKFFYSVEGDIPVEIMSGTFDCIERFVSDFKVQDKIMKEINLYKSSSGDFGRKMAVRARDTLHPAEWWSTYGGGCPNLSRLAIRILSQTCSTVGCKNLWIPFDQIHETKNCLEQQRLSDLVFVQYNLRLRNRKNPQQYPLDPIAPETRRVVEDWVTGRGIYLQESFDWAAVEPPSASSESLESVADETEYLGTGFDDCEIFTRAKYGEEENIGDTGQNQL</sequence>
<keyword evidence="9" id="KW-1185">Reference proteome</keyword>
<dbReference type="PANTHER" id="PTHR32166:SF88">
    <property type="entry name" value="HAT TRANSPOSON SUPERFAMILY"/>
    <property type="match status" value="1"/>
</dbReference>
<keyword evidence="6" id="KW-0539">Nucleus</keyword>
<dbReference type="GO" id="GO:0046983">
    <property type="term" value="F:protein dimerization activity"/>
    <property type="evidence" value="ECO:0007669"/>
    <property type="project" value="InterPro"/>
</dbReference>
<dbReference type="Pfam" id="PF04937">
    <property type="entry name" value="DUF659"/>
    <property type="match status" value="1"/>
</dbReference>
<dbReference type="GO" id="GO:0005634">
    <property type="term" value="C:nucleus"/>
    <property type="evidence" value="ECO:0007669"/>
    <property type="project" value="UniProtKB-SubCell"/>
</dbReference>
<evidence type="ECO:0000313" key="9">
    <source>
        <dbReference type="Proteomes" id="UP000515151"/>
    </source>
</evidence>
<proteinExistence type="predicted"/>
<dbReference type="InterPro" id="IPR012337">
    <property type="entry name" value="RNaseH-like_sf"/>
</dbReference>
<reference evidence="10" key="2">
    <citation type="submission" date="2025-08" db="UniProtKB">
        <authorList>
            <consortium name="RefSeq"/>
        </authorList>
    </citation>
    <scope>IDENTIFICATION</scope>
    <source>
        <tissue evidence="10">Leaf</tissue>
    </source>
</reference>
<dbReference type="PROSITE" id="PS50808">
    <property type="entry name" value="ZF_BED"/>
    <property type="match status" value="1"/>
</dbReference>
<evidence type="ECO:0000256" key="7">
    <source>
        <dbReference type="PROSITE-ProRule" id="PRU00027"/>
    </source>
</evidence>
<evidence type="ECO:0000256" key="5">
    <source>
        <dbReference type="ARBA" id="ARBA00023125"/>
    </source>
</evidence>
<keyword evidence="2" id="KW-0479">Metal-binding</keyword>
<dbReference type="PANTHER" id="PTHR32166">
    <property type="entry name" value="OSJNBA0013A04.12 PROTEIN"/>
    <property type="match status" value="1"/>
</dbReference>